<dbReference type="Gramene" id="Kaladp0071s0429.1.v1.1">
    <property type="protein sequence ID" value="Kaladp0071s0429.1.v1.1.CDS.1"/>
    <property type="gene ID" value="Kaladp0071s0429.v1.1"/>
</dbReference>
<dbReference type="Proteomes" id="UP000594263">
    <property type="component" value="Unplaced"/>
</dbReference>
<sequence length="75" mass="7711">MGRERADLTSSLRLGRGGGMGARAAASGRPSTKRSWPGRRSCLLEVQICGTPARGSRSPASLPTSAPTDGDSGLR</sequence>
<feature type="region of interest" description="Disordered" evidence="1">
    <location>
        <begin position="1"/>
        <end position="37"/>
    </location>
</feature>
<feature type="region of interest" description="Disordered" evidence="1">
    <location>
        <begin position="52"/>
        <end position="75"/>
    </location>
</feature>
<feature type="compositionally biased region" description="Polar residues" evidence="1">
    <location>
        <begin position="58"/>
        <end position="67"/>
    </location>
</feature>
<proteinExistence type="predicted"/>
<dbReference type="AlphaFoldDB" id="A0A7N0UMS1"/>
<keyword evidence="3" id="KW-1185">Reference proteome</keyword>
<organism evidence="2 3">
    <name type="scientific">Kalanchoe fedtschenkoi</name>
    <name type="common">Lavender scallops</name>
    <name type="synonym">South American air plant</name>
    <dbReference type="NCBI Taxonomy" id="63787"/>
    <lineage>
        <taxon>Eukaryota</taxon>
        <taxon>Viridiplantae</taxon>
        <taxon>Streptophyta</taxon>
        <taxon>Embryophyta</taxon>
        <taxon>Tracheophyta</taxon>
        <taxon>Spermatophyta</taxon>
        <taxon>Magnoliopsida</taxon>
        <taxon>eudicotyledons</taxon>
        <taxon>Gunneridae</taxon>
        <taxon>Pentapetalae</taxon>
        <taxon>Saxifragales</taxon>
        <taxon>Crassulaceae</taxon>
        <taxon>Kalanchoe</taxon>
    </lineage>
</organism>
<evidence type="ECO:0000313" key="3">
    <source>
        <dbReference type="Proteomes" id="UP000594263"/>
    </source>
</evidence>
<dbReference type="EnsemblPlants" id="Kaladp0071s0429.1.v1.1">
    <property type="protein sequence ID" value="Kaladp0071s0429.1.v1.1.CDS.1"/>
    <property type="gene ID" value="Kaladp0071s0429.v1.1"/>
</dbReference>
<protein>
    <submittedName>
        <fullName evidence="2">Uncharacterized protein</fullName>
    </submittedName>
</protein>
<reference evidence="2" key="1">
    <citation type="submission" date="2021-01" db="UniProtKB">
        <authorList>
            <consortium name="EnsemblPlants"/>
        </authorList>
    </citation>
    <scope>IDENTIFICATION</scope>
</reference>
<evidence type="ECO:0000256" key="1">
    <source>
        <dbReference type="SAM" id="MobiDB-lite"/>
    </source>
</evidence>
<name>A0A7N0UMS1_KALFE</name>
<evidence type="ECO:0000313" key="2">
    <source>
        <dbReference type="EnsemblPlants" id="Kaladp0071s0429.1.v1.1.CDS.1"/>
    </source>
</evidence>
<accession>A0A7N0UMS1</accession>